<evidence type="ECO:0000313" key="3">
    <source>
        <dbReference type="EMBL" id="KAF4229715.1"/>
    </source>
</evidence>
<dbReference type="Proteomes" id="UP000653565">
    <property type="component" value="Unassembled WGS sequence"/>
</dbReference>
<dbReference type="GO" id="GO:0016787">
    <property type="term" value="F:hydrolase activity"/>
    <property type="evidence" value="ECO:0007669"/>
    <property type="project" value="UniProtKB-KW"/>
</dbReference>
<reference evidence="3" key="2">
    <citation type="submission" date="2020-04" db="EMBL/GenBank/DDBJ databases">
        <authorList>
            <person name="Santos R.A.C."/>
            <person name="Steenwyk J.L."/>
            <person name="Rivero-Menendez O."/>
            <person name="Mead M.E."/>
            <person name="Silva L.P."/>
            <person name="Bastos R.W."/>
            <person name="Alastruey-Izquierdo A."/>
            <person name="Goldman G.H."/>
            <person name="Rokas A."/>
        </authorList>
    </citation>
    <scope>NUCLEOTIDE SEQUENCE</scope>
    <source>
        <strain evidence="3">CNM-CM6805</strain>
    </source>
</reference>
<dbReference type="InterPro" id="IPR005645">
    <property type="entry name" value="FSH-like_dom"/>
</dbReference>
<dbReference type="EMBL" id="JAAAPX010000127">
    <property type="protein sequence ID" value="KAF4229715.1"/>
    <property type="molecule type" value="Genomic_DNA"/>
</dbReference>
<dbReference type="Gene3D" id="3.40.50.1820">
    <property type="entry name" value="alpha/beta hydrolase"/>
    <property type="match status" value="1"/>
</dbReference>
<protein>
    <recommendedName>
        <fullName evidence="2">Serine hydrolase domain-containing protein</fullName>
    </recommendedName>
</protein>
<proteinExistence type="predicted"/>
<dbReference type="PANTHER" id="PTHR48070:SF6">
    <property type="entry name" value="ESTERASE OVCA2"/>
    <property type="match status" value="1"/>
</dbReference>
<name>A0A8H4M5Y3_9EURO</name>
<feature type="domain" description="Serine hydrolase" evidence="2">
    <location>
        <begin position="1"/>
        <end position="215"/>
    </location>
</feature>
<dbReference type="GO" id="GO:0005634">
    <property type="term" value="C:nucleus"/>
    <property type="evidence" value="ECO:0007669"/>
    <property type="project" value="TreeGrafter"/>
</dbReference>
<sequence length="243" mass="27497">MRILCLHGAGTNSRIFEMQTGRTTAFSCRSNLTETAAIRYELADRHVYDFVEGTIPWSMYPGVETIALDNEPVFAYFDDKDPQSGLAIYQHFEQHLRDEGPYDGVVAFSQAATMILTYLIYVFRRKNRGDGVDSPFRFAVFFSIVRPPIDYEELQRWKFVDVDLDDVKGIVEIPTVHVWGALEESAGQAAMASDVCRSDMKWTYVHDRGHEIPGSGSKDAVTKTANVIRRAIETASDHLDNDE</sequence>
<evidence type="ECO:0000259" key="2">
    <source>
        <dbReference type="Pfam" id="PF03959"/>
    </source>
</evidence>
<accession>A0A8H4M5Y3</accession>
<dbReference type="InterPro" id="IPR050593">
    <property type="entry name" value="LovG"/>
</dbReference>
<dbReference type="GO" id="GO:0005737">
    <property type="term" value="C:cytoplasm"/>
    <property type="evidence" value="ECO:0007669"/>
    <property type="project" value="TreeGrafter"/>
</dbReference>
<comment type="caution">
    <text evidence="3">The sequence shown here is derived from an EMBL/GenBank/DDBJ whole genome shotgun (WGS) entry which is preliminary data.</text>
</comment>
<dbReference type="Pfam" id="PF03959">
    <property type="entry name" value="FSH1"/>
    <property type="match status" value="1"/>
</dbReference>
<keyword evidence="4" id="KW-1185">Reference proteome</keyword>
<gene>
    <name evidence="3" type="ORF">CNMCM6805_001179</name>
</gene>
<reference evidence="3" key="1">
    <citation type="journal article" date="2020" name="bioRxiv">
        <title>Genomic and phenotypic heterogeneity of clinical isolates of the human pathogens Aspergillus fumigatus, Aspergillus lentulus and Aspergillus fumigatiaffinis.</title>
        <authorList>
            <person name="dos Santos R.A.C."/>
            <person name="Steenwyk J.L."/>
            <person name="Rivero-Menendez O."/>
            <person name="Mead M.E."/>
            <person name="Silva L.P."/>
            <person name="Bastos R.W."/>
            <person name="Alastruey-Izquierdo A."/>
            <person name="Goldman G.H."/>
            <person name="Rokas A."/>
        </authorList>
    </citation>
    <scope>NUCLEOTIDE SEQUENCE</scope>
    <source>
        <strain evidence="3">CNM-CM6805</strain>
    </source>
</reference>
<dbReference type="GO" id="GO:0019748">
    <property type="term" value="P:secondary metabolic process"/>
    <property type="evidence" value="ECO:0007669"/>
    <property type="project" value="TreeGrafter"/>
</dbReference>
<dbReference type="AlphaFoldDB" id="A0A8H4M5Y3"/>
<evidence type="ECO:0000313" key="4">
    <source>
        <dbReference type="Proteomes" id="UP000653565"/>
    </source>
</evidence>
<organism evidence="3 4">
    <name type="scientific">Aspergillus fumigatiaffinis</name>
    <dbReference type="NCBI Taxonomy" id="340414"/>
    <lineage>
        <taxon>Eukaryota</taxon>
        <taxon>Fungi</taxon>
        <taxon>Dikarya</taxon>
        <taxon>Ascomycota</taxon>
        <taxon>Pezizomycotina</taxon>
        <taxon>Eurotiomycetes</taxon>
        <taxon>Eurotiomycetidae</taxon>
        <taxon>Eurotiales</taxon>
        <taxon>Aspergillaceae</taxon>
        <taxon>Aspergillus</taxon>
        <taxon>Aspergillus subgen. Fumigati</taxon>
    </lineage>
</organism>
<keyword evidence="1" id="KW-0378">Hydrolase</keyword>
<evidence type="ECO:0000256" key="1">
    <source>
        <dbReference type="ARBA" id="ARBA00022801"/>
    </source>
</evidence>
<dbReference type="OrthoDB" id="414698at2759"/>
<dbReference type="InterPro" id="IPR029058">
    <property type="entry name" value="AB_hydrolase_fold"/>
</dbReference>
<dbReference type="PANTHER" id="PTHR48070">
    <property type="entry name" value="ESTERASE OVCA2"/>
    <property type="match status" value="1"/>
</dbReference>